<feature type="domain" description="PucR C-terminal helix-turn-helix" evidence="1">
    <location>
        <begin position="309"/>
        <end position="364"/>
    </location>
</feature>
<accession>A0A9J6ZH58</accession>
<gene>
    <name evidence="2" type="ORF">NAG76_04505</name>
</gene>
<evidence type="ECO:0000259" key="1">
    <source>
        <dbReference type="Pfam" id="PF13556"/>
    </source>
</evidence>
<dbReference type="InterPro" id="IPR042070">
    <property type="entry name" value="PucR_C-HTH_sf"/>
</dbReference>
<dbReference type="PANTHER" id="PTHR33744">
    <property type="entry name" value="CARBOHYDRATE DIACID REGULATOR"/>
    <property type="match status" value="1"/>
</dbReference>
<dbReference type="KEGG" id="plig:NAG76_04505"/>
<organism evidence="2 3">
    <name type="scientific">Candidatus Pristimantibacillus lignocellulolyticus</name>
    <dbReference type="NCBI Taxonomy" id="2994561"/>
    <lineage>
        <taxon>Bacteria</taxon>
        <taxon>Bacillati</taxon>
        <taxon>Bacillota</taxon>
        <taxon>Bacilli</taxon>
        <taxon>Bacillales</taxon>
        <taxon>Paenibacillaceae</taxon>
        <taxon>Candidatus Pristimantibacillus</taxon>
    </lineage>
</organism>
<dbReference type="SUPFAM" id="SSF46689">
    <property type="entry name" value="Homeodomain-like"/>
    <property type="match status" value="1"/>
</dbReference>
<dbReference type="AlphaFoldDB" id="A0A9J6ZH58"/>
<dbReference type="Gene3D" id="1.10.10.2840">
    <property type="entry name" value="PucR C-terminal helix-turn-helix domain"/>
    <property type="match status" value="1"/>
</dbReference>
<proteinExistence type="predicted"/>
<reference evidence="2" key="1">
    <citation type="submission" date="2022-05" db="EMBL/GenBank/DDBJ databases">
        <title>Novel bacterial taxa in a minimal lignocellulolytic consortium and its capacity to transform plastics disclosed by genome-resolved metagenomics.</title>
        <authorList>
            <person name="Rodriguez C.A.D."/>
            <person name="Diaz-Garcia L."/>
            <person name="Herrera K."/>
            <person name="Tarazona N.A."/>
            <person name="Sproer C."/>
            <person name="Overmann J."/>
            <person name="Jimenez D.J."/>
        </authorList>
    </citation>
    <scope>NUCLEOTIDE SEQUENCE</scope>
    <source>
        <strain evidence="2">MAG5</strain>
    </source>
</reference>
<dbReference type="InterPro" id="IPR051448">
    <property type="entry name" value="CdaR-like_regulators"/>
</dbReference>
<dbReference type="InterPro" id="IPR025736">
    <property type="entry name" value="PucR_C-HTH_dom"/>
</dbReference>
<dbReference type="Pfam" id="PF13556">
    <property type="entry name" value="HTH_30"/>
    <property type="match status" value="1"/>
</dbReference>
<name>A0A9J6ZH58_9BACL</name>
<evidence type="ECO:0000313" key="3">
    <source>
        <dbReference type="Proteomes" id="UP001056756"/>
    </source>
</evidence>
<dbReference type="EMBL" id="CP097899">
    <property type="protein sequence ID" value="URN95522.1"/>
    <property type="molecule type" value="Genomic_DNA"/>
</dbReference>
<dbReference type="Proteomes" id="UP001056756">
    <property type="component" value="Chromosome"/>
</dbReference>
<sequence length="373" mass="42880">MSVIDMTKQLEQILNCSVLRSNRSLEDIAIFMGPSYENAIIEKGQYIEGKHDCWLVMDLFADYCEVIEFQQKALSATEMQLIAILLLNRTSVTLDNQYAGMTKIEKQATKLGEWLQSQMDVHATRSNIPEHLIMSSSLYHEMIPILLIADSSMQSHSSYAELDKLLRSFLSEDVLLIPLPHDEWLIWGPTSLLRDDDSFDSDLMNEETMEDSLSNIAHGLHDMLASEWIGESQLAITYPIVPAKSMVETVGQLRESIHIGRKFHVGNNIHLPWLLQLEVLLHAIPEVHRQKYLEQSLKRAELFVEPEMLATLETFFNLDCNVSETAKKLYIHRNTLLYRLDKLKQETGLDVRLFRDAVLVKIILLLYKVTKTH</sequence>
<protein>
    <submittedName>
        <fullName evidence="2">Helix-turn-helix domain-containing protein</fullName>
    </submittedName>
</protein>
<dbReference type="InterPro" id="IPR009057">
    <property type="entry name" value="Homeodomain-like_sf"/>
</dbReference>
<dbReference type="PANTHER" id="PTHR33744:SF15">
    <property type="entry name" value="CARBOHYDRATE DIACID REGULATOR"/>
    <property type="match status" value="1"/>
</dbReference>
<evidence type="ECO:0000313" key="2">
    <source>
        <dbReference type="EMBL" id="URN95522.1"/>
    </source>
</evidence>